<dbReference type="EMBL" id="JAPCWZ010000007">
    <property type="protein sequence ID" value="KAK8856235.1"/>
    <property type="molecule type" value="Genomic_DNA"/>
</dbReference>
<accession>A0ABR2I2K6</accession>
<proteinExistence type="predicted"/>
<evidence type="ECO:0000313" key="2">
    <source>
        <dbReference type="EMBL" id="KAK8856235.1"/>
    </source>
</evidence>
<feature type="compositionally biased region" description="Basic and acidic residues" evidence="1">
    <location>
        <begin position="61"/>
        <end position="72"/>
    </location>
</feature>
<reference evidence="2 3" key="1">
    <citation type="journal article" date="2024" name="IMA Fungus">
        <title>Apiospora arundinis, a panoply of carbohydrate-active enzymes and secondary metabolites.</title>
        <authorList>
            <person name="Sorensen T."/>
            <person name="Petersen C."/>
            <person name="Muurmann A.T."/>
            <person name="Christiansen J.V."/>
            <person name="Brundto M.L."/>
            <person name="Overgaard C.K."/>
            <person name="Boysen A.T."/>
            <person name="Wollenberg R.D."/>
            <person name="Larsen T.O."/>
            <person name="Sorensen J.L."/>
            <person name="Nielsen K.L."/>
            <person name="Sondergaard T.E."/>
        </authorList>
    </citation>
    <scope>NUCLEOTIDE SEQUENCE [LARGE SCALE GENOMIC DNA]</scope>
    <source>
        <strain evidence="2 3">AAU 773</strain>
    </source>
</reference>
<keyword evidence="3" id="KW-1185">Reference proteome</keyword>
<sequence>MAQKSTFHVDPKQKATVEVTGPCCAMSRRGCLPACLPLLETLDKKAWPVADGPVVEQSRPFSDRPRDLPIWK</sequence>
<evidence type="ECO:0000313" key="3">
    <source>
        <dbReference type="Proteomes" id="UP001390339"/>
    </source>
</evidence>
<feature type="region of interest" description="Disordered" evidence="1">
    <location>
        <begin position="53"/>
        <end position="72"/>
    </location>
</feature>
<organism evidence="2 3">
    <name type="scientific">Apiospora arundinis</name>
    <dbReference type="NCBI Taxonomy" id="335852"/>
    <lineage>
        <taxon>Eukaryota</taxon>
        <taxon>Fungi</taxon>
        <taxon>Dikarya</taxon>
        <taxon>Ascomycota</taxon>
        <taxon>Pezizomycotina</taxon>
        <taxon>Sordariomycetes</taxon>
        <taxon>Xylariomycetidae</taxon>
        <taxon>Amphisphaeriales</taxon>
        <taxon>Apiosporaceae</taxon>
        <taxon>Apiospora</taxon>
    </lineage>
</organism>
<gene>
    <name evidence="2" type="ORF">PGQ11_012147</name>
</gene>
<protein>
    <submittedName>
        <fullName evidence="2">Uncharacterized protein</fullName>
    </submittedName>
</protein>
<name>A0ABR2I2K6_9PEZI</name>
<comment type="caution">
    <text evidence="2">The sequence shown here is derived from an EMBL/GenBank/DDBJ whole genome shotgun (WGS) entry which is preliminary data.</text>
</comment>
<evidence type="ECO:0000256" key="1">
    <source>
        <dbReference type="SAM" id="MobiDB-lite"/>
    </source>
</evidence>
<dbReference type="Proteomes" id="UP001390339">
    <property type="component" value="Unassembled WGS sequence"/>
</dbReference>